<keyword evidence="2" id="KW-1133">Transmembrane helix</keyword>
<protein>
    <recommendedName>
        <fullName evidence="5">Secreted protein</fullName>
    </recommendedName>
</protein>
<dbReference type="RefSeq" id="WP_194045950.1">
    <property type="nucleotide sequence ID" value="NZ_CP063373.1"/>
</dbReference>
<keyword evidence="2" id="KW-0812">Transmembrane</keyword>
<feature type="transmembrane region" description="Helical" evidence="2">
    <location>
        <begin position="238"/>
        <end position="256"/>
    </location>
</feature>
<dbReference type="AlphaFoldDB" id="A0A7M2SS18"/>
<keyword evidence="4" id="KW-1185">Reference proteome</keyword>
<sequence>MTQTPKSSTAPPPGHDPVHSTPTMPSVPPQPHRPAAPDPAPTEPRRTAFAEGFDQLRAAATTEPGRLRIIGALLALLVIAFGAIAAWQMTERASAADDVLNRSQPLTSDAADIYRSLADANTAAASGYLAGLQEKPAMREGYETDIRTAAAKLVTAAANSEPGSTSAHTIAELSRLLPEYNGLVETARANNRQGYPVGGAYLRAANEMMQQKMLPAAQKLHETENQRLRDDYADAKSFPWAAAGLGIAALACLAWAQRRNYQRTNRVLNHGLVTATAAATVVLLWLAVGHTVARVGLNDSYDHGVRSLNVLHEARIASLTARSDENLALVRRGADTRTLDDDTVVDAYEWGYDREIEALGKALTRAAGLADDSAGRKPVQDANGFMKIWKDRHGIARDDNDSGNYQAARDRVIGTAKEPTSVCFDNVDQALATALKHEQTEFRQAAGDGRDSLTGLPTGAAVLAVLGAAGAVLGIGRRLSEYR</sequence>
<organism evidence="3 4">
    <name type="scientific">Streptomyces ferrugineus</name>
    <dbReference type="NCBI Taxonomy" id="1413221"/>
    <lineage>
        <taxon>Bacteria</taxon>
        <taxon>Bacillati</taxon>
        <taxon>Actinomycetota</taxon>
        <taxon>Actinomycetes</taxon>
        <taxon>Kitasatosporales</taxon>
        <taxon>Streptomycetaceae</taxon>
        <taxon>Streptomyces</taxon>
    </lineage>
</organism>
<evidence type="ECO:0000313" key="3">
    <source>
        <dbReference type="EMBL" id="QOV38273.1"/>
    </source>
</evidence>
<evidence type="ECO:0000256" key="1">
    <source>
        <dbReference type="SAM" id="MobiDB-lite"/>
    </source>
</evidence>
<dbReference type="Proteomes" id="UP000594205">
    <property type="component" value="Chromosome"/>
</dbReference>
<feature type="transmembrane region" description="Helical" evidence="2">
    <location>
        <begin position="456"/>
        <end position="476"/>
    </location>
</feature>
<feature type="transmembrane region" description="Helical" evidence="2">
    <location>
        <begin position="67"/>
        <end position="87"/>
    </location>
</feature>
<dbReference type="EMBL" id="CP063373">
    <property type="protein sequence ID" value="QOV38273.1"/>
    <property type="molecule type" value="Genomic_DNA"/>
</dbReference>
<keyword evidence="2" id="KW-0472">Membrane</keyword>
<dbReference type="KEGG" id="sfeu:IM697_07755"/>
<evidence type="ECO:0008006" key="5">
    <source>
        <dbReference type="Google" id="ProtNLM"/>
    </source>
</evidence>
<evidence type="ECO:0000256" key="2">
    <source>
        <dbReference type="SAM" id="Phobius"/>
    </source>
</evidence>
<feature type="compositionally biased region" description="Pro residues" evidence="1">
    <location>
        <begin position="25"/>
        <end position="42"/>
    </location>
</feature>
<evidence type="ECO:0000313" key="4">
    <source>
        <dbReference type="Proteomes" id="UP000594205"/>
    </source>
</evidence>
<feature type="transmembrane region" description="Helical" evidence="2">
    <location>
        <begin position="268"/>
        <end position="288"/>
    </location>
</feature>
<gene>
    <name evidence="3" type="ORF">IM697_07755</name>
</gene>
<accession>A0A7M2SS18</accession>
<proteinExistence type="predicted"/>
<name>A0A7M2SS18_9ACTN</name>
<feature type="region of interest" description="Disordered" evidence="1">
    <location>
        <begin position="1"/>
        <end position="45"/>
    </location>
</feature>
<reference evidence="3 4" key="1">
    <citation type="submission" date="2020-10" db="EMBL/GenBank/DDBJ databases">
        <title>Streptomyces ferrugineus complate genome analysis.</title>
        <authorList>
            <person name="Anwar N."/>
        </authorList>
    </citation>
    <scope>NUCLEOTIDE SEQUENCE [LARGE SCALE GENOMIC DNA]</scope>
    <source>
        <strain evidence="3 4">CCTCC AA2014009</strain>
    </source>
</reference>